<evidence type="ECO:0000256" key="2">
    <source>
        <dbReference type="ARBA" id="ARBA00022723"/>
    </source>
</evidence>
<dbReference type="Proteomes" id="UP000620133">
    <property type="component" value="Chromosome"/>
</dbReference>
<accession>A0A7U9TI32</accession>
<dbReference type="InterPro" id="IPR023214">
    <property type="entry name" value="HAD_sf"/>
</dbReference>
<dbReference type="GO" id="GO:0046872">
    <property type="term" value="F:metal ion binding"/>
    <property type="evidence" value="ECO:0007669"/>
    <property type="project" value="UniProtKB-KW"/>
</dbReference>
<evidence type="ECO:0000313" key="6">
    <source>
        <dbReference type="Proteomes" id="UP000620133"/>
    </source>
</evidence>
<organism evidence="5 6">
    <name type="scientific">Mariniplasma anaerobium</name>
    <dbReference type="NCBI Taxonomy" id="2735436"/>
    <lineage>
        <taxon>Bacteria</taxon>
        <taxon>Bacillati</taxon>
        <taxon>Mycoplasmatota</taxon>
        <taxon>Mollicutes</taxon>
        <taxon>Acholeplasmatales</taxon>
        <taxon>Acholeplasmataceae</taxon>
        <taxon>Mariniplasma</taxon>
    </lineage>
</organism>
<comment type="cofactor">
    <cofactor evidence="1">
        <name>Mg(2+)</name>
        <dbReference type="ChEBI" id="CHEBI:18420"/>
    </cofactor>
</comment>
<dbReference type="InterPro" id="IPR036412">
    <property type="entry name" value="HAD-like_sf"/>
</dbReference>
<dbReference type="SFLD" id="SFLDS00003">
    <property type="entry name" value="Haloacid_Dehalogenase"/>
    <property type="match status" value="1"/>
</dbReference>
<dbReference type="Gene3D" id="3.40.50.1000">
    <property type="entry name" value="HAD superfamily/HAD-like"/>
    <property type="match status" value="1"/>
</dbReference>
<protein>
    <submittedName>
        <fullName evidence="5">HAD superfamily hydrolase</fullName>
    </submittedName>
</protein>
<dbReference type="KEGG" id="manr:MPAN_009960"/>
<name>A0A7U9TI32_9MOLU</name>
<evidence type="ECO:0000256" key="1">
    <source>
        <dbReference type="ARBA" id="ARBA00001946"/>
    </source>
</evidence>
<keyword evidence="4" id="KW-0460">Magnesium</keyword>
<dbReference type="Gene3D" id="1.10.150.520">
    <property type="match status" value="1"/>
</dbReference>
<dbReference type="PANTHER" id="PTHR46470">
    <property type="entry name" value="N-ACYLNEURAMINATE-9-PHOSPHATASE"/>
    <property type="match status" value="1"/>
</dbReference>
<evidence type="ECO:0000313" key="5">
    <source>
        <dbReference type="EMBL" id="BCR36103.1"/>
    </source>
</evidence>
<dbReference type="RefSeq" id="WP_176239566.1">
    <property type="nucleotide sequence ID" value="NZ_AP024412.1"/>
</dbReference>
<evidence type="ECO:0000256" key="4">
    <source>
        <dbReference type="ARBA" id="ARBA00022842"/>
    </source>
</evidence>
<sequence length="227" mass="26604">MIKAIIFDLDDTLISEKEFVESGFLAVSKYVSSKTRTYTTEYLLETLQVLHKISSDKVFNRMNEKLGLGADISVKELVDVYRNHKPRISLYKDVLPVIKKLKEQNYKLGIITDGYLETQKNKIDSLNIRDIFDAIIITDELGRDFWKPSPVPYELMSKRLNIDYSEMMYIGDNPKKDFYISSIYPVITLRINRLGYYNNIEYYKGIKENFEIDSFSQIFNILNKVNI</sequence>
<keyword evidence="3 5" id="KW-0378">Hydrolase</keyword>
<dbReference type="GO" id="GO:0016791">
    <property type="term" value="F:phosphatase activity"/>
    <property type="evidence" value="ECO:0007669"/>
    <property type="project" value="TreeGrafter"/>
</dbReference>
<proteinExistence type="predicted"/>
<dbReference type="EMBL" id="AP024412">
    <property type="protein sequence ID" value="BCR36103.1"/>
    <property type="molecule type" value="Genomic_DNA"/>
</dbReference>
<dbReference type="InterPro" id="IPR041492">
    <property type="entry name" value="HAD_2"/>
</dbReference>
<dbReference type="GO" id="GO:0044281">
    <property type="term" value="P:small molecule metabolic process"/>
    <property type="evidence" value="ECO:0007669"/>
    <property type="project" value="UniProtKB-ARBA"/>
</dbReference>
<reference evidence="5" key="1">
    <citation type="submission" date="2021-01" db="EMBL/GenBank/DDBJ databases">
        <title>Draft genome sequence of Acholeplasmataceae bacterium strain Mahy22.</title>
        <authorList>
            <person name="Watanabe M."/>
            <person name="Kojima H."/>
            <person name="Fukui M."/>
        </authorList>
    </citation>
    <scope>NUCLEOTIDE SEQUENCE</scope>
    <source>
        <strain evidence="5">Mahy22</strain>
    </source>
</reference>
<dbReference type="PANTHER" id="PTHR46470:SF2">
    <property type="entry name" value="GLYCERALDEHYDE 3-PHOSPHATE PHOSPHATASE"/>
    <property type="match status" value="1"/>
</dbReference>
<gene>
    <name evidence="5" type="ORF">MPAN_009960</name>
</gene>
<dbReference type="AlphaFoldDB" id="A0A7U9TI32"/>
<keyword evidence="2" id="KW-0479">Metal-binding</keyword>
<dbReference type="Pfam" id="PF13419">
    <property type="entry name" value="HAD_2"/>
    <property type="match status" value="1"/>
</dbReference>
<dbReference type="SFLD" id="SFLDG01129">
    <property type="entry name" value="C1.5:_HAD__Beta-PGM__Phosphata"/>
    <property type="match status" value="1"/>
</dbReference>
<dbReference type="SUPFAM" id="SSF56784">
    <property type="entry name" value="HAD-like"/>
    <property type="match status" value="1"/>
</dbReference>
<evidence type="ECO:0000256" key="3">
    <source>
        <dbReference type="ARBA" id="ARBA00022801"/>
    </source>
</evidence>
<keyword evidence="6" id="KW-1185">Reference proteome</keyword>
<dbReference type="InterPro" id="IPR051400">
    <property type="entry name" value="HAD-like_hydrolase"/>
</dbReference>
<dbReference type="NCBIfam" id="TIGR01549">
    <property type="entry name" value="HAD-SF-IA-v1"/>
    <property type="match status" value="1"/>
</dbReference>
<dbReference type="InterPro" id="IPR006439">
    <property type="entry name" value="HAD-SF_hydro_IA"/>
</dbReference>